<proteinExistence type="predicted"/>
<organism evidence="2 3">
    <name type="scientific">Colletotrichum musicola</name>
    <dbReference type="NCBI Taxonomy" id="2175873"/>
    <lineage>
        <taxon>Eukaryota</taxon>
        <taxon>Fungi</taxon>
        <taxon>Dikarya</taxon>
        <taxon>Ascomycota</taxon>
        <taxon>Pezizomycotina</taxon>
        <taxon>Sordariomycetes</taxon>
        <taxon>Hypocreomycetidae</taxon>
        <taxon>Glomerellales</taxon>
        <taxon>Glomerellaceae</taxon>
        <taxon>Colletotrichum</taxon>
        <taxon>Colletotrichum orchidearum species complex</taxon>
    </lineage>
</organism>
<sequence>MQLSTVLLAVVACATGAVADLHTMAWCVTKGLSISSGKNLQATRDACDYYRRNRFGNEWWDSCPDCIMETNANGPSALVCWSPAEHIGGDQWQDLCIHFGAGDGGAN</sequence>
<keyword evidence="3" id="KW-1185">Reference proteome</keyword>
<feature type="chain" id="PRO_5034552517" evidence="1">
    <location>
        <begin position="20"/>
        <end position="107"/>
    </location>
</feature>
<protein>
    <submittedName>
        <fullName evidence="2">Uncharacterized protein</fullName>
    </submittedName>
</protein>
<dbReference type="OrthoDB" id="3489571at2759"/>
<comment type="caution">
    <text evidence="2">The sequence shown here is derived from an EMBL/GenBank/DDBJ whole genome shotgun (WGS) entry which is preliminary data.</text>
</comment>
<dbReference type="EMBL" id="WIGM01001908">
    <property type="protein sequence ID" value="KAF6786837.1"/>
    <property type="molecule type" value="Genomic_DNA"/>
</dbReference>
<evidence type="ECO:0000256" key="1">
    <source>
        <dbReference type="SAM" id="SignalP"/>
    </source>
</evidence>
<dbReference type="AlphaFoldDB" id="A0A8H6IMS3"/>
<dbReference type="Proteomes" id="UP000639643">
    <property type="component" value="Unassembled WGS sequence"/>
</dbReference>
<keyword evidence="1" id="KW-0732">Signal</keyword>
<evidence type="ECO:0000313" key="3">
    <source>
        <dbReference type="Proteomes" id="UP000639643"/>
    </source>
</evidence>
<evidence type="ECO:0000313" key="2">
    <source>
        <dbReference type="EMBL" id="KAF6786837.1"/>
    </source>
</evidence>
<gene>
    <name evidence="2" type="ORF">CMUS01_16485</name>
</gene>
<accession>A0A8H6IMS3</accession>
<name>A0A8H6IMS3_9PEZI</name>
<feature type="signal peptide" evidence="1">
    <location>
        <begin position="1"/>
        <end position="19"/>
    </location>
</feature>
<reference evidence="2" key="1">
    <citation type="journal article" date="2020" name="Phytopathology">
        <title>Genome Sequence Resources of Colletotrichum truncatum, C. plurivorum, C. musicola, and C. sojae: Four Species Pathogenic to Soybean (Glycine max).</title>
        <authorList>
            <person name="Rogerio F."/>
            <person name="Boufleur T.R."/>
            <person name="Ciampi-Guillardi M."/>
            <person name="Sukno S.A."/>
            <person name="Thon M.R."/>
            <person name="Massola Junior N.S."/>
            <person name="Baroncelli R."/>
        </authorList>
    </citation>
    <scope>NUCLEOTIDE SEQUENCE</scope>
    <source>
        <strain evidence="2">LFN0074</strain>
    </source>
</reference>